<evidence type="ECO:0000313" key="2">
    <source>
        <dbReference type="EMBL" id="KAK8523014.1"/>
    </source>
</evidence>
<keyword evidence="3" id="KW-1185">Reference proteome</keyword>
<organism evidence="2 3">
    <name type="scientific">Hibiscus sabdariffa</name>
    <name type="common">roselle</name>
    <dbReference type="NCBI Taxonomy" id="183260"/>
    <lineage>
        <taxon>Eukaryota</taxon>
        <taxon>Viridiplantae</taxon>
        <taxon>Streptophyta</taxon>
        <taxon>Embryophyta</taxon>
        <taxon>Tracheophyta</taxon>
        <taxon>Spermatophyta</taxon>
        <taxon>Magnoliopsida</taxon>
        <taxon>eudicotyledons</taxon>
        <taxon>Gunneridae</taxon>
        <taxon>Pentapetalae</taxon>
        <taxon>rosids</taxon>
        <taxon>malvids</taxon>
        <taxon>Malvales</taxon>
        <taxon>Malvaceae</taxon>
        <taxon>Malvoideae</taxon>
        <taxon>Hibiscus</taxon>
    </lineage>
</organism>
<proteinExistence type="predicted"/>
<evidence type="ECO:0000256" key="1">
    <source>
        <dbReference type="SAM" id="MobiDB-lite"/>
    </source>
</evidence>
<feature type="compositionally biased region" description="Polar residues" evidence="1">
    <location>
        <begin position="113"/>
        <end position="122"/>
    </location>
</feature>
<gene>
    <name evidence="2" type="ORF">V6N12_073725</name>
</gene>
<sequence length="301" mass="33026">MEMVQSEMGTNEVQSGPIASVVGVMQPEFMEVLQHCAIGWCRQPISNRTLTEEMKVAAIDDAHVMRISCNRVDLKVVEEFFQVCVTEAELLLRGLRIGNLDQREESDSDQRESTVWSEASTTGNSQAIEAVEEKCANQMLIKVDGKDEALRVNPRGSMNLETTGVDGPLISVELGFVGPFYVGSSTEVVMFNGTRWKIRMLDEVIRSVQSPEEVEAEAQRKKKGRGRPRKASVALAEIVAIATSSGIADITISDSDFIHRQEAILREATATVNLGKLIGATTIGNDKVIINDIARLFSSPQ</sequence>
<reference evidence="2 3" key="1">
    <citation type="journal article" date="2024" name="G3 (Bethesda)">
        <title>Genome assembly of Hibiscus sabdariffa L. provides insights into metabolisms of medicinal natural products.</title>
        <authorList>
            <person name="Kim T."/>
        </authorList>
    </citation>
    <scope>NUCLEOTIDE SEQUENCE [LARGE SCALE GENOMIC DNA]</scope>
    <source>
        <strain evidence="2">TK-2024</strain>
        <tissue evidence="2">Old leaves</tissue>
    </source>
</reference>
<feature type="compositionally biased region" description="Basic and acidic residues" evidence="1">
    <location>
        <begin position="102"/>
        <end position="112"/>
    </location>
</feature>
<comment type="caution">
    <text evidence="2">The sequence shown here is derived from an EMBL/GenBank/DDBJ whole genome shotgun (WGS) entry which is preliminary data.</text>
</comment>
<feature type="region of interest" description="Disordered" evidence="1">
    <location>
        <begin position="102"/>
        <end position="122"/>
    </location>
</feature>
<protein>
    <submittedName>
        <fullName evidence="2">Uncharacterized protein</fullName>
    </submittedName>
</protein>
<dbReference type="EMBL" id="JBBPBM010000044">
    <property type="protein sequence ID" value="KAK8523014.1"/>
    <property type="molecule type" value="Genomic_DNA"/>
</dbReference>
<dbReference type="Proteomes" id="UP001472677">
    <property type="component" value="Unassembled WGS sequence"/>
</dbReference>
<accession>A0ABR2CTA6</accession>
<evidence type="ECO:0000313" key="3">
    <source>
        <dbReference type="Proteomes" id="UP001472677"/>
    </source>
</evidence>
<name>A0ABR2CTA6_9ROSI</name>